<evidence type="ECO:0000256" key="3">
    <source>
        <dbReference type="PROSITE-ProRule" id="PRU00221"/>
    </source>
</evidence>
<keyword evidence="7" id="KW-1185">Reference proteome</keyword>
<feature type="repeat" description="WD" evidence="3">
    <location>
        <begin position="809"/>
        <end position="833"/>
    </location>
</feature>
<dbReference type="Pfam" id="PF13560">
    <property type="entry name" value="HTH_31"/>
    <property type="match status" value="1"/>
</dbReference>
<dbReference type="PROSITE" id="PS50082">
    <property type="entry name" value="WD_REPEATS_2"/>
    <property type="match status" value="8"/>
</dbReference>
<gene>
    <name evidence="6" type="ORF">ACIGXA_10420</name>
</gene>
<dbReference type="Pfam" id="PF20703">
    <property type="entry name" value="nSTAND1"/>
    <property type="match status" value="1"/>
</dbReference>
<dbReference type="PROSITE" id="PS50294">
    <property type="entry name" value="WD_REPEATS_REGION"/>
    <property type="match status" value="7"/>
</dbReference>
<dbReference type="InterPro" id="IPR019775">
    <property type="entry name" value="WD40_repeat_CS"/>
</dbReference>
<dbReference type="InterPro" id="IPR049052">
    <property type="entry name" value="nSTAND1"/>
</dbReference>
<feature type="repeat" description="WD" evidence="3">
    <location>
        <begin position="925"/>
        <end position="957"/>
    </location>
</feature>
<dbReference type="CDD" id="cd00093">
    <property type="entry name" value="HTH_XRE"/>
    <property type="match status" value="1"/>
</dbReference>
<feature type="repeat" description="WD" evidence="3">
    <location>
        <begin position="1135"/>
        <end position="1176"/>
    </location>
</feature>
<name>A0ABW8C3E2_9ACTN</name>
<dbReference type="SUPFAM" id="SSF52540">
    <property type="entry name" value="P-loop containing nucleoside triphosphate hydrolases"/>
    <property type="match status" value="1"/>
</dbReference>
<feature type="repeat" description="WD" evidence="3">
    <location>
        <begin position="762"/>
        <end position="803"/>
    </location>
</feature>
<dbReference type="InterPro" id="IPR011047">
    <property type="entry name" value="Quinoprotein_ADH-like_sf"/>
</dbReference>
<evidence type="ECO:0000256" key="4">
    <source>
        <dbReference type="SAM" id="MobiDB-lite"/>
    </source>
</evidence>
<dbReference type="CDD" id="cd00267">
    <property type="entry name" value="ABC_ATPase"/>
    <property type="match status" value="1"/>
</dbReference>
<feature type="repeat" description="WD" evidence="3">
    <location>
        <begin position="966"/>
        <end position="998"/>
    </location>
</feature>
<evidence type="ECO:0000313" key="6">
    <source>
        <dbReference type="EMBL" id="MFI9100933.1"/>
    </source>
</evidence>
<dbReference type="InterPro" id="IPR036322">
    <property type="entry name" value="WD40_repeat_dom_sf"/>
</dbReference>
<dbReference type="Gene3D" id="2.130.10.10">
    <property type="entry name" value="YVTN repeat-like/Quinoprotein amine dehydrogenase"/>
    <property type="match status" value="4"/>
</dbReference>
<feature type="domain" description="HTH cro/C1-type" evidence="5">
    <location>
        <begin position="14"/>
        <end position="70"/>
    </location>
</feature>
<organism evidence="6 7">
    <name type="scientific">Streptomyces fildesensis</name>
    <dbReference type="NCBI Taxonomy" id="375757"/>
    <lineage>
        <taxon>Bacteria</taxon>
        <taxon>Bacillati</taxon>
        <taxon>Actinomycetota</taxon>
        <taxon>Actinomycetes</taxon>
        <taxon>Kitasatosporales</taxon>
        <taxon>Streptomycetaceae</taxon>
        <taxon>Streptomyces</taxon>
    </lineage>
</organism>
<evidence type="ECO:0000256" key="2">
    <source>
        <dbReference type="ARBA" id="ARBA00022737"/>
    </source>
</evidence>
<feature type="repeat" description="WD" evidence="3">
    <location>
        <begin position="1177"/>
        <end position="1217"/>
    </location>
</feature>
<dbReference type="SUPFAM" id="SSF50998">
    <property type="entry name" value="Quinoprotein alcohol dehydrogenase-like"/>
    <property type="match status" value="1"/>
</dbReference>
<dbReference type="Proteomes" id="UP001614394">
    <property type="component" value="Unassembled WGS sequence"/>
</dbReference>
<dbReference type="InterPro" id="IPR001387">
    <property type="entry name" value="Cro/C1-type_HTH"/>
</dbReference>
<feature type="repeat" description="WD" evidence="3">
    <location>
        <begin position="1093"/>
        <end position="1134"/>
    </location>
</feature>
<keyword evidence="1 3" id="KW-0853">WD repeat</keyword>
<dbReference type="PROSITE" id="PS00678">
    <property type="entry name" value="WD_REPEATS_1"/>
    <property type="match status" value="1"/>
</dbReference>
<reference evidence="6 7" key="1">
    <citation type="submission" date="2024-10" db="EMBL/GenBank/DDBJ databases">
        <title>The Natural Products Discovery Center: Release of the First 8490 Sequenced Strains for Exploring Actinobacteria Biosynthetic Diversity.</title>
        <authorList>
            <person name="Kalkreuter E."/>
            <person name="Kautsar S.A."/>
            <person name="Yang D."/>
            <person name="Bader C.D."/>
            <person name="Teijaro C.N."/>
            <person name="Fluegel L."/>
            <person name="Davis C.M."/>
            <person name="Simpson J.R."/>
            <person name="Lauterbach L."/>
            <person name="Steele A.D."/>
            <person name="Gui C."/>
            <person name="Meng S."/>
            <person name="Li G."/>
            <person name="Viehrig K."/>
            <person name="Ye F."/>
            <person name="Su P."/>
            <person name="Kiefer A.F."/>
            <person name="Nichols A."/>
            <person name="Cepeda A.J."/>
            <person name="Yan W."/>
            <person name="Fan B."/>
            <person name="Jiang Y."/>
            <person name="Adhikari A."/>
            <person name="Zheng C.-J."/>
            <person name="Schuster L."/>
            <person name="Cowan T.M."/>
            <person name="Smanski M.J."/>
            <person name="Chevrette M.G."/>
            <person name="De Carvalho L.P.S."/>
            <person name="Shen B."/>
        </authorList>
    </citation>
    <scope>NUCLEOTIDE SEQUENCE [LARGE SCALE GENOMIC DNA]</scope>
    <source>
        <strain evidence="6 7">NPDC053399</strain>
    </source>
</reference>
<evidence type="ECO:0000313" key="7">
    <source>
        <dbReference type="Proteomes" id="UP001614394"/>
    </source>
</evidence>
<proteinExistence type="predicted"/>
<comment type="caution">
    <text evidence="6">The sequence shown here is derived from an EMBL/GenBank/DDBJ whole genome shotgun (WGS) entry which is preliminary data.</text>
</comment>
<protein>
    <submittedName>
        <fullName evidence="6">Helix-turn-helix domain-containing protein</fullName>
    </submittedName>
</protein>
<dbReference type="SMART" id="SM00530">
    <property type="entry name" value="HTH_XRE"/>
    <property type="match status" value="1"/>
</dbReference>
<dbReference type="InterPro" id="IPR015943">
    <property type="entry name" value="WD40/YVTN_repeat-like_dom_sf"/>
</dbReference>
<evidence type="ECO:0000256" key="1">
    <source>
        <dbReference type="ARBA" id="ARBA00022574"/>
    </source>
</evidence>
<dbReference type="RefSeq" id="WP_399646742.1">
    <property type="nucleotide sequence ID" value="NZ_JBITYG010000002.1"/>
</dbReference>
<dbReference type="InterPro" id="IPR001680">
    <property type="entry name" value="WD40_rpt"/>
</dbReference>
<sequence length="1253" mass="131666">MDPEAGAVQALAWQLRQLRQKAGNPGYRLLAKRVHFSASTLADAARGERLASLEVVLAYAEACGGDRDEWRARWSAAAKARAAGPQGPGHGDDAGAGEREECPYQGLTAFQAEEAARFFGRSQLVGRLVSRVEQLSFVALFGASGSGKSSLLRAGLLGSIATDPGAAGRWRILLMTPTAHPVDELSDLVVQLSGADAHRMSEDLSQDPAALDLAIRGALAADPEECRALLVVDQFEEVFTLCTDEGERGRFIEALLDAAHGPGRRTTVVLGVRADFLAHLTQHPGLAEALGDQAQLLVGPVSATDLREIIVGPAAHAGLRVEPDLLETVLADAAGEPGALPLVSHALLETWQRRSVNSLTLAGYQASGGVRGAIAQTAERVHDGLSPDQQQIARKIFLRLTALGDGTDDTRRPIVRSELDGVADAPVVAEVLDRLAEARLVVLGDGTVEVAHEALIRAWPRLHRWLTDDRASLLVHRGLTEAAHGWQSLDRDGGALYRGGRLSAARAWAQEHPGNLNELEEAFLAAGNAAEQAEHDSDRRRTRLLKRLVMGMALLLTLAMVSGFVAMSQRTDARRQQQVTFADQLSLRARNLLATDPALAGRLAVEAYRLHPDTETSGGLLSAAAAPRPVVLNAGGPAVYALAFSPDHSLLASAALDGTVGLWDPVRGALIATLGGHAGRMMAVAFSGDGNRLAALAIDGTAGSVTVWDTHTHRQVRRLIIDHPAAAMAFSSDGATIAAGTDTGGITLYDLTRASGAPSATLRNHQHTVLSLAFSSDRRYLVSAAAQESPIVWNTATGAGTTLRGADHVDSVAFEPAGHRLAAGADDRGVYLWLDGDLTAPATSLPLHGSFGWVISAPVNDRIAVADESGTVTLRDLRGVEPPQVFRDRGRVETMAVALSRDGSILASAGWDGGIVLHDLRAKPFGGFDAQVNDVEVSPDGRTIASAGSDGFVRLWDGAGKSVGLLGNQPNGVQAVAFSPDGHLLAAVSRNRSLTIWDTATRLPVGRPVQIPAVGASTDVAFGPGGRYLAAATLGPYLWDMSHPASPVAAPPKSARLATALAFSPDGRHLLTTSVGGFVNVIDLATGVQTDRFDTHQGVVQDLAVSPDGTTLATAGDSRTIKLWDTVTHRQTAVLSGHSAPIQVLAFSPDGRTLASAGDDHTVVTWEVGTGRRLVTLTGHTGTVRGLAFTAAGALVSGGQDGRIIRWDLDPGAATAHVCTVVGRGLNRDEWSAYLPSLPYRPTCDRVSGATSR</sequence>
<dbReference type="CDD" id="cd00200">
    <property type="entry name" value="WD40"/>
    <property type="match status" value="2"/>
</dbReference>
<dbReference type="SUPFAM" id="SSF50978">
    <property type="entry name" value="WD40 repeat-like"/>
    <property type="match status" value="1"/>
</dbReference>
<dbReference type="PANTHER" id="PTHR19848:SF8">
    <property type="entry name" value="F-BOX AND WD REPEAT DOMAIN CONTAINING 7"/>
    <property type="match status" value="1"/>
</dbReference>
<dbReference type="InterPro" id="IPR010982">
    <property type="entry name" value="Lambda_DNA-bd_dom_sf"/>
</dbReference>
<feature type="repeat" description="WD" evidence="3">
    <location>
        <begin position="632"/>
        <end position="673"/>
    </location>
</feature>
<keyword evidence="2" id="KW-0677">Repeat</keyword>
<feature type="region of interest" description="Disordered" evidence="4">
    <location>
        <begin position="79"/>
        <end position="98"/>
    </location>
</feature>
<dbReference type="Pfam" id="PF00400">
    <property type="entry name" value="WD40"/>
    <property type="match status" value="11"/>
</dbReference>
<accession>A0ABW8C3E2</accession>
<dbReference type="InterPro" id="IPR027417">
    <property type="entry name" value="P-loop_NTPase"/>
</dbReference>
<dbReference type="SMART" id="SM00320">
    <property type="entry name" value="WD40"/>
    <property type="match status" value="12"/>
</dbReference>
<dbReference type="EMBL" id="JBITYG010000002">
    <property type="protein sequence ID" value="MFI9100933.1"/>
    <property type="molecule type" value="Genomic_DNA"/>
</dbReference>
<evidence type="ECO:0000259" key="5">
    <source>
        <dbReference type="SMART" id="SM00530"/>
    </source>
</evidence>
<dbReference type="PANTHER" id="PTHR19848">
    <property type="entry name" value="WD40 REPEAT PROTEIN"/>
    <property type="match status" value="1"/>
</dbReference>
<dbReference type="SUPFAM" id="SSF47413">
    <property type="entry name" value="lambda repressor-like DNA-binding domains"/>
    <property type="match status" value="1"/>
</dbReference>